<feature type="region of interest" description="Disordered" evidence="1">
    <location>
        <begin position="1"/>
        <end position="30"/>
    </location>
</feature>
<name>A0A0M0JFG1_9EUKA</name>
<gene>
    <name evidence="2" type="ORF">Ctob_001205</name>
</gene>
<organism evidence="2 3">
    <name type="scientific">Chrysochromulina tobinii</name>
    <dbReference type="NCBI Taxonomy" id="1460289"/>
    <lineage>
        <taxon>Eukaryota</taxon>
        <taxon>Haptista</taxon>
        <taxon>Haptophyta</taxon>
        <taxon>Prymnesiophyceae</taxon>
        <taxon>Prymnesiales</taxon>
        <taxon>Chrysochromulinaceae</taxon>
        <taxon>Chrysochromulina</taxon>
    </lineage>
</organism>
<dbReference type="AlphaFoldDB" id="A0A0M0JFG1"/>
<keyword evidence="3" id="KW-1185">Reference proteome</keyword>
<evidence type="ECO:0000313" key="3">
    <source>
        <dbReference type="Proteomes" id="UP000037460"/>
    </source>
</evidence>
<accession>A0A0M0JFG1</accession>
<reference evidence="3" key="1">
    <citation type="journal article" date="2015" name="PLoS Genet.">
        <title>Genome Sequence and Transcriptome Analyses of Chrysochromulina tobin: Metabolic Tools for Enhanced Algal Fitness in the Prominent Order Prymnesiales (Haptophyceae).</title>
        <authorList>
            <person name="Hovde B.T."/>
            <person name="Deodato C.R."/>
            <person name="Hunsperger H.M."/>
            <person name="Ryken S.A."/>
            <person name="Yost W."/>
            <person name="Jha R.K."/>
            <person name="Patterson J."/>
            <person name="Monnat R.J. Jr."/>
            <person name="Barlow S.B."/>
            <person name="Starkenburg S.R."/>
            <person name="Cattolico R.A."/>
        </authorList>
    </citation>
    <scope>NUCLEOTIDE SEQUENCE</scope>
    <source>
        <strain evidence="3">CCMP291</strain>
    </source>
</reference>
<comment type="caution">
    <text evidence="2">The sequence shown here is derived from an EMBL/GenBank/DDBJ whole genome shotgun (WGS) entry which is preliminary data.</text>
</comment>
<sequence>MLLPAEGLAPAPPQAAHEEAGPAEAHEEGGQQLMGHEEGAQLVGQEECAQLVAYEAEPGPSGEQEHTVAINAEEAIGARAHSKPEAKIVCPLWPKGGNITCTNPNTNPAGLRDKKVILDGREYTLCRSHANKLRHRLRADDGEEAAANWLRDALIKCGMVVEERLSSLTSANLSQHNLSQHAGMDAAAMASPNGGPYTEHVEHVGAAGTDGAAVIEAVVVGAEAEGVHVLGHCATQAMPQVPYAEHLQAYEGAQPMMGAGGSALMAGGGGELMVAEPGMQSLVFPAQKEKTQFSHGPRTIYVWGGEGILAAAIGGRTSVVLPPTAGLRELKTLIRKTFGRYAYHKLGRLLLVASGVITDVEVTREHLVEGATVHCTYTHTTGNQSLPPGGRPKSMDGSVPNGSDALTYLGAAASAEASALADAHGGVQSESAWPAAASVEGAHEEAGAATMEYEGHTGGDAAAHEHVQAVHTIAQAPLSSVFVMPAEAPGPLIHSYISPG</sequence>
<proteinExistence type="predicted"/>
<evidence type="ECO:0000313" key="2">
    <source>
        <dbReference type="EMBL" id="KOO25336.1"/>
    </source>
</evidence>
<evidence type="ECO:0000256" key="1">
    <source>
        <dbReference type="SAM" id="MobiDB-lite"/>
    </source>
</evidence>
<protein>
    <submittedName>
        <fullName evidence="2">Uncharacterized protein</fullName>
    </submittedName>
</protein>
<feature type="compositionally biased region" description="Basic and acidic residues" evidence="1">
    <location>
        <begin position="16"/>
        <end position="30"/>
    </location>
</feature>
<dbReference type="Proteomes" id="UP000037460">
    <property type="component" value="Unassembled WGS sequence"/>
</dbReference>
<dbReference type="EMBL" id="JWZX01002988">
    <property type="protein sequence ID" value="KOO25336.1"/>
    <property type="molecule type" value="Genomic_DNA"/>
</dbReference>